<dbReference type="GO" id="GO:0071949">
    <property type="term" value="F:FAD binding"/>
    <property type="evidence" value="ECO:0007669"/>
    <property type="project" value="InterPro"/>
</dbReference>
<dbReference type="InterPro" id="IPR050562">
    <property type="entry name" value="FAD_mOase_fung"/>
</dbReference>
<evidence type="ECO:0000256" key="1">
    <source>
        <dbReference type="ARBA" id="ARBA00007992"/>
    </source>
</evidence>
<dbReference type="OrthoDB" id="655030at2759"/>
<keyword evidence="4" id="KW-0560">Oxidoreductase</keyword>
<dbReference type="PRINTS" id="PR00420">
    <property type="entry name" value="RNGMNOXGNASE"/>
</dbReference>
<feature type="domain" description="FAD-binding" evidence="5">
    <location>
        <begin position="6"/>
        <end position="382"/>
    </location>
</feature>
<keyword evidence="3" id="KW-0274">FAD</keyword>
<comment type="similarity">
    <text evidence="1">Belongs to the paxM FAD-dependent monooxygenase family.</text>
</comment>
<dbReference type="InterPro" id="IPR036188">
    <property type="entry name" value="FAD/NAD-bd_sf"/>
</dbReference>
<proteinExistence type="inferred from homology"/>
<accession>A0A9P6UXC0</accession>
<dbReference type="AlphaFoldDB" id="A0A9P6UXC0"/>
<comment type="caution">
    <text evidence="6">The sequence shown here is derived from an EMBL/GenBank/DDBJ whole genome shotgun (WGS) entry which is preliminary data.</text>
</comment>
<keyword evidence="7" id="KW-1185">Reference proteome</keyword>
<evidence type="ECO:0000256" key="3">
    <source>
        <dbReference type="ARBA" id="ARBA00022827"/>
    </source>
</evidence>
<dbReference type="GO" id="GO:0004497">
    <property type="term" value="F:monooxygenase activity"/>
    <property type="evidence" value="ECO:0007669"/>
    <property type="project" value="InterPro"/>
</dbReference>
<evidence type="ECO:0000256" key="2">
    <source>
        <dbReference type="ARBA" id="ARBA00022630"/>
    </source>
</evidence>
<sequence length="491" mass="54703">MEDPNLKVLIIGAGIGGLALAVLLEKAGIAYEVYERASKVRPLGSAVQLNANILPFFQQLGICDDIRKFGKPVEYTRVVGQNLQSLGQIDATEVEQRMGYPSIIVARPELYDLLLSQVPVSKIHMSKKITSVEQDLSSTMQPGTAVKITCSDGTVAHGDLIVGADGAYSVVRQHIYDDLLKKNKLPASDAKELSFSHVCLVGTTKELDPERYPILKQPDARHSILMGPPKMRYSVWCFTVPQNRICWFVTLQMQKASSKSKEEKLVNNSEWGPEAAEAMCQQVKDYKTPYGGELGDLIENTDKTLISKVMLEEKQFKTWYDGRAVLLGDACHKMLPSGGQGAINAMHDAIILANMIYDIRENTTPEIADAFKKYRDARFAQAEYHINTSKQLGKILMGVSFWDRIIRKIALNYVPKFLIRMAMDKQGVYQPQAGFLPLFPYKGFIAPLSQEPCKRYVEKQQRQAEQTNQAQRKATEAAIVEPKVAAATVGL</sequence>
<dbReference type="SUPFAM" id="SSF51905">
    <property type="entry name" value="FAD/NAD(P)-binding domain"/>
    <property type="match status" value="1"/>
</dbReference>
<gene>
    <name evidence="6" type="ORF">BGZ99_000453</name>
</gene>
<dbReference type="InterPro" id="IPR002938">
    <property type="entry name" value="FAD-bd"/>
</dbReference>
<keyword evidence="2" id="KW-0285">Flavoprotein</keyword>
<dbReference type="EMBL" id="JAAAIP010000109">
    <property type="protein sequence ID" value="KAG0325570.1"/>
    <property type="molecule type" value="Genomic_DNA"/>
</dbReference>
<organism evidence="6 7">
    <name type="scientific">Dissophora globulifera</name>
    <dbReference type="NCBI Taxonomy" id="979702"/>
    <lineage>
        <taxon>Eukaryota</taxon>
        <taxon>Fungi</taxon>
        <taxon>Fungi incertae sedis</taxon>
        <taxon>Mucoromycota</taxon>
        <taxon>Mortierellomycotina</taxon>
        <taxon>Mortierellomycetes</taxon>
        <taxon>Mortierellales</taxon>
        <taxon>Mortierellaceae</taxon>
        <taxon>Dissophora</taxon>
    </lineage>
</organism>
<dbReference type="Gene3D" id="3.50.50.60">
    <property type="entry name" value="FAD/NAD(P)-binding domain"/>
    <property type="match status" value="1"/>
</dbReference>
<evidence type="ECO:0000259" key="5">
    <source>
        <dbReference type="Pfam" id="PF01494"/>
    </source>
</evidence>
<reference evidence="6" key="1">
    <citation type="journal article" date="2020" name="Fungal Divers.">
        <title>Resolving the Mortierellaceae phylogeny through synthesis of multi-gene phylogenetics and phylogenomics.</title>
        <authorList>
            <person name="Vandepol N."/>
            <person name="Liber J."/>
            <person name="Desiro A."/>
            <person name="Na H."/>
            <person name="Kennedy M."/>
            <person name="Barry K."/>
            <person name="Grigoriev I.V."/>
            <person name="Miller A.N."/>
            <person name="O'Donnell K."/>
            <person name="Stajich J.E."/>
            <person name="Bonito G."/>
        </authorList>
    </citation>
    <scope>NUCLEOTIDE SEQUENCE</scope>
    <source>
        <strain evidence="6">REB-010B</strain>
    </source>
</reference>
<dbReference type="Proteomes" id="UP000738325">
    <property type="component" value="Unassembled WGS sequence"/>
</dbReference>
<evidence type="ECO:0000256" key="4">
    <source>
        <dbReference type="ARBA" id="ARBA00023002"/>
    </source>
</evidence>
<protein>
    <recommendedName>
        <fullName evidence="5">FAD-binding domain-containing protein</fullName>
    </recommendedName>
</protein>
<evidence type="ECO:0000313" key="6">
    <source>
        <dbReference type="EMBL" id="KAG0325570.1"/>
    </source>
</evidence>
<dbReference type="Pfam" id="PF01494">
    <property type="entry name" value="FAD_binding_3"/>
    <property type="match status" value="1"/>
</dbReference>
<dbReference type="PANTHER" id="PTHR47356:SF2">
    <property type="entry name" value="FAD-BINDING DOMAIN-CONTAINING PROTEIN-RELATED"/>
    <property type="match status" value="1"/>
</dbReference>
<evidence type="ECO:0000313" key="7">
    <source>
        <dbReference type="Proteomes" id="UP000738325"/>
    </source>
</evidence>
<name>A0A9P6UXC0_9FUNG</name>
<dbReference type="PANTHER" id="PTHR47356">
    <property type="entry name" value="FAD-DEPENDENT MONOOXYGENASE ASQG-RELATED"/>
    <property type="match status" value="1"/>
</dbReference>